<name>A0A6N9Q4Z8_9BACL</name>
<dbReference type="SUPFAM" id="SSF52413">
    <property type="entry name" value="UDP-glucose/GDP-mannose dehydrogenase C-terminal domain"/>
    <property type="match status" value="1"/>
</dbReference>
<dbReference type="InterPro" id="IPR008927">
    <property type="entry name" value="6-PGluconate_DH-like_C_sf"/>
</dbReference>
<feature type="binding site" evidence="9">
    <location>
        <begin position="249"/>
        <end position="253"/>
    </location>
    <ligand>
        <name>substrate</name>
    </ligand>
</feature>
<comment type="catalytic activity">
    <reaction evidence="6 7">
        <text>UDP-alpha-D-glucose + 2 NAD(+) + H2O = UDP-alpha-D-glucuronate + 2 NADH + 3 H(+)</text>
        <dbReference type="Rhea" id="RHEA:23596"/>
        <dbReference type="ChEBI" id="CHEBI:15377"/>
        <dbReference type="ChEBI" id="CHEBI:15378"/>
        <dbReference type="ChEBI" id="CHEBI:57540"/>
        <dbReference type="ChEBI" id="CHEBI:57945"/>
        <dbReference type="ChEBI" id="CHEBI:58052"/>
        <dbReference type="ChEBI" id="CHEBI:58885"/>
        <dbReference type="EC" id="1.1.1.22"/>
    </reaction>
</comment>
<feature type="binding site" evidence="10">
    <location>
        <position position="327"/>
    </location>
    <ligand>
        <name>NAD(+)</name>
        <dbReference type="ChEBI" id="CHEBI:57540"/>
    </ligand>
</feature>
<proteinExistence type="inferred from homology"/>
<dbReference type="GO" id="GO:0051287">
    <property type="term" value="F:NAD binding"/>
    <property type="evidence" value="ECO:0007669"/>
    <property type="project" value="InterPro"/>
</dbReference>
<dbReference type="Gene3D" id="3.40.50.720">
    <property type="entry name" value="NAD(P)-binding Rossmann-like Domain"/>
    <property type="match status" value="2"/>
</dbReference>
<dbReference type="Proteomes" id="UP000448943">
    <property type="component" value="Unassembled WGS sequence"/>
</dbReference>
<dbReference type="InterPro" id="IPR014026">
    <property type="entry name" value="UDP-Glc/GDP-Man_DH_dimer"/>
</dbReference>
<evidence type="ECO:0000256" key="10">
    <source>
        <dbReference type="PIRSR" id="PIRSR500134-3"/>
    </source>
</evidence>
<evidence type="ECO:0000313" key="12">
    <source>
        <dbReference type="EMBL" id="NBI29908.1"/>
    </source>
</evidence>
<feature type="binding site" evidence="10">
    <location>
        <position position="84"/>
    </location>
    <ligand>
        <name>NAD(+)</name>
        <dbReference type="ChEBI" id="CHEBI:57540"/>
    </ligand>
</feature>
<dbReference type="Pfam" id="PF03720">
    <property type="entry name" value="UDPG_MGDP_dh_C"/>
    <property type="match status" value="1"/>
</dbReference>
<dbReference type="InterPro" id="IPR014027">
    <property type="entry name" value="UDP-Glc/GDP-Man_DH_C"/>
</dbReference>
<organism evidence="12 13">
    <name type="scientific">Chengkuizengella marina</name>
    <dbReference type="NCBI Taxonomy" id="2507566"/>
    <lineage>
        <taxon>Bacteria</taxon>
        <taxon>Bacillati</taxon>
        <taxon>Bacillota</taxon>
        <taxon>Bacilli</taxon>
        <taxon>Bacillales</taxon>
        <taxon>Paenibacillaceae</taxon>
        <taxon>Chengkuizengella</taxon>
    </lineage>
</organism>
<dbReference type="GO" id="GO:0006065">
    <property type="term" value="P:UDP-glucuronate biosynthetic process"/>
    <property type="evidence" value="ECO:0007669"/>
    <property type="project" value="UniProtKB-UniPathway"/>
</dbReference>
<feature type="binding site" evidence="9">
    <location>
        <begin position="150"/>
        <end position="153"/>
    </location>
    <ligand>
        <name>substrate</name>
    </ligand>
</feature>
<evidence type="ECO:0000256" key="3">
    <source>
        <dbReference type="ARBA" id="ARBA00012954"/>
    </source>
</evidence>
<dbReference type="SUPFAM" id="SSF51735">
    <property type="entry name" value="NAD(P)-binding Rossmann-fold domains"/>
    <property type="match status" value="1"/>
</dbReference>
<dbReference type="PANTHER" id="PTHR43750">
    <property type="entry name" value="UDP-GLUCOSE 6-DEHYDROGENASE TUAD"/>
    <property type="match status" value="1"/>
</dbReference>
<dbReference type="PIRSF" id="PIRSF500134">
    <property type="entry name" value="UDPglc_DH_bac"/>
    <property type="match status" value="1"/>
</dbReference>
<feature type="binding site" evidence="10">
    <location>
        <position position="30"/>
    </location>
    <ligand>
        <name>NAD(+)</name>
        <dbReference type="ChEBI" id="CHEBI:57540"/>
    </ligand>
</feature>
<accession>A0A6N9Q4Z8</accession>
<protein>
    <recommendedName>
        <fullName evidence="3 7">UDP-glucose 6-dehydrogenase</fullName>
        <ecNumber evidence="3 7">1.1.1.22</ecNumber>
    </recommendedName>
</protein>
<evidence type="ECO:0000256" key="5">
    <source>
        <dbReference type="ARBA" id="ARBA00023027"/>
    </source>
</evidence>
<keyword evidence="13" id="KW-1185">Reference proteome</keyword>
<dbReference type="Gene3D" id="1.20.5.100">
    <property type="entry name" value="Cytochrome c1, transmembrane anchor, C-terminal"/>
    <property type="match status" value="1"/>
</dbReference>
<reference evidence="12 13" key="1">
    <citation type="submission" date="2019-01" db="EMBL/GenBank/DDBJ databases">
        <title>Chengkuizengella sp. nov., isolated from deep-sea sediment of East Pacific Ocean.</title>
        <authorList>
            <person name="Yang J."/>
            <person name="Lai Q."/>
            <person name="Shao Z."/>
        </authorList>
    </citation>
    <scope>NUCLEOTIDE SEQUENCE [LARGE SCALE GENOMIC DNA]</scope>
    <source>
        <strain evidence="12 13">YPA3-1-1</strain>
    </source>
</reference>
<evidence type="ECO:0000256" key="1">
    <source>
        <dbReference type="ARBA" id="ARBA00004701"/>
    </source>
</evidence>
<comment type="pathway">
    <text evidence="1">Nucleotide-sugar biosynthesis; UDP-alpha-D-glucuronate biosynthesis; UDP-alpha-D-glucuronate from UDP-alpha-D-glucose: step 1/1.</text>
</comment>
<feature type="binding site" evidence="10">
    <location>
        <position position="263"/>
    </location>
    <ligand>
        <name>NAD(+)</name>
        <dbReference type="ChEBI" id="CHEBI:57540"/>
    </ligand>
</feature>
<evidence type="ECO:0000256" key="8">
    <source>
        <dbReference type="PIRSR" id="PIRSR500134-1"/>
    </source>
</evidence>
<gene>
    <name evidence="12" type="ORF">ERL59_13160</name>
</gene>
<feature type="binding site" evidence="10">
    <location>
        <position position="35"/>
    </location>
    <ligand>
        <name>NAD(+)</name>
        <dbReference type="ChEBI" id="CHEBI:57540"/>
    </ligand>
</feature>
<dbReference type="SMART" id="SM00984">
    <property type="entry name" value="UDPG_MGDP_dh_C"/>
    <property type="match status" value="1"/>
</dbReference>
<dbReference type="PANTHER" id="PTHR43750:SF3">
    <property type="entry name" value="UDP-GLUCOSE 6-DEHYDROGENASE TUAD"/>
    <property type="match status" value="1"/>
</dbReference>
<dbReference type="EC" id="1.1.1.22" evidence="3 7"/>
<dbReference type="InterPro" id="IPR036220">
    <property type="entry name" value="UDP-Glc/GDP-Man_DH_C_sf"/>
</dbReference>
<feature type="binding site" evidence="10">
    <location>
        <position position="153"/>
    </location>
    <ligand>
        <name>NAD(+)</name>
        <dbReference type="ChEBI" id="CHEBI:57540"/>
    </ligand>
</feature>
<dbReference type="OrthoDB" id="9803238at2"/>
<feature type="binding site" evidence="10">
    <location>
        <position position="119"/>
    </location>
    <ligand>
        <name>NAD(+)</name>
        <dbReference type="ChEBI" id="CHEBI:57540"/>
    </ligand>
</feature>
<evidence type="ECO:0000256" key="7">
    <source>
        <dbReference type="PIRNR" id="PIRNR000124"/>
    </source>
</evidence>
<comment type="similarity">
    <text evidence="2 7">Belongs to the UDP-glucose/GDP-mannose dehydrogenase family.</text>
</comment>
<evidence type="ECO:0000256" key="4">
    <source>
        <dbReference type="ARBA" id="ARBA00023002"/>
    </source>
</evidence>
<dbReference type="SUPFAM" id="SSF48179">
    <property type="entry name" value="6-phosphogluconate dehydrogenase C-terminal domain-like"/>
    <property type="match status" value="1"/>
</dbReference>
<keyword evidence="5 7" id="KW-0520">NAD</keyword>
<evidence type="ECO:0000259" key="11">
    <source>
        <dbReference type="SMART" id="SM00984"/>
    </source>
</evidence>
<evidence type="ECO:0000256" key="9">
    <source>
        <dbReference type="PIRSR" id="PIRSR500134-2"/>
    </source>
</evidence>
<feature type="binding site" evidence="9">
    <location>
        <position position="204"/>
    </location>
    <ligand>
        <name>substrate</name>
    </ligand>
</feature>
<dbReference type="RefSeq" id="WP_160646715.1">
    <property type="nucleotide sequence ID" value="NZ_SIJB01000028.1"/>
</dbReference>
<evidence type="ECO:0000256" key="6">
    <source>
        <dbReference type="ARBA" id="ARBA00047473"/>
    </source>
</evidence>
<keyword evidence="4 7" id="KW-0560">Oxidoreductase</keyword>
<dbReference type="GO" id="GO:0000271">
    <property type="term" value="P:polysaccharide biosynthetic process"/>
    <property type="evidence" value="ECO:0007669"/>
    <property type="project" value="InterPro"/>
</dbReference>
<dbReference type="InterPro" id="IPR001732">
    <property type="entry name" value="UDP-Glc/GDP-Man_DH_N"/>
</dbReference>
<dbReference type="PIRSF" id="PIRSF000124">
    <property type="entry name" value="UDPglc_GDPman_dh"/>
    <property type="match status" value="1"/>
</dbReference>
<dbReference type="UniPathway" id="UPA00038">
    <property type="reaction ID" value="UER00491"/>
</dbReference>
<feature type="binding site" evidence="9">
    <location>
        <position position="257"/>
    </location>
    <ligand>
        <name>substrate</name>
    </ligand>
</feature>
<dbReference type="AlphaFoldDB" id="A0A6N9Q4Z8"/>
<feature type="active site" description="Nucleophile" evidence="8">
    <location>
        <position position="260"/>
    </location>
</feature>
<dbReference type="InterPro" id="IPR036291">
    <property type="entry name" value="NAD(P)-bd_dom_sf"/>
</dbReference>
<evidence type="ECO:0000256" key="2">
    <source>
        <dbReference type="ARBA" id="ARBA00006601"/>
    </source>
</evidence>
<sequence length="434" mass="48679">MEICVIGAGYVGLTSAVVFARLGHKVTCVDKDSEKIKKLNEGSITIFEPGLEKLLVGFNRNISFSEDIEDAIGRAETILIAVGTPQLPDGEADLQFVNEVILTIANTIYSHKTIITKSTVPIGTNDKLVEILLELEVKRSRFHIVSNPEFLREGSAVKDMLHPDKIVVGLEDHDQQSLIKLKQLYYGINAPFVVTSLKGAEMIKYASNSFLATKISFMNEMARICDVFNVDIMDVAKGIGSDPRIGSEFLQAGIGYGGSCFPKDLQSLIYTSKKQEILPKLLMATEEINQTQVDVYMDKLKSYIPNLTDKKITVLGLSFKPNTDDIRSSPAIRLIHKLVAHNAKVHVYDPKAKYETTNVIQFHHVNDALNDTDCIIVATDWDEFLYLDWNDIKRRVNENIVLDTRNFLNRNKVEKHGFTYVGLGRSRNETKLPE</sequence>
<feature type="domain" description="UDP-glucose/GDP-mannose dehydrogenase C-terminal" evidence="11">
    <location>
        <begin position="313"/>
        <end position="410"/>
    </location>
</feature>
<dbReference type="EMBL" id="SIJB01000028">
    <property type="protein sequence ID" value="NBI29908.1"/>
    <property type="molecule type" value="Genomic_DNA"/>
</dbReference>
<dbReference type="GO" id="GO:0003979">
    <property type="term" value="F:UDP-glucose 6-dehydrogenase activity"/>
    <property type="evidence" value="ECO:0007669"/>
    <property type="project" value="UniProtKB-EC"/>
</dbReference>
<feature type="binding site" evidence="9">
    <location>
        <position position="320"/>
    </location>
    <ligand>
        <name>substrate</name>
    </ligand>
</feature>
<dbReference type="InterPro" id="IPR017476">
    <property type="entry name" value="UDP-Glc/GDP-Man"/>
</dbReference>
<dbReference type="Pfam" id="PF00984">
    <property type="entry name" value="UDPG_MGDP_dh"/>
    <property type="match status" value="1"/>
</dbReference>
<evidence type="ECO:0000313" key="13">
    <source>
        <dbReference type="Proteomes" id="UP000448943"/>
    </source>
</evidence>
<dbReference type="Pfam" id="PF03721">
    <property type="entry name" value="UDPG_MGDP_dh_N"/>
    <property type="match status" value="1"/>
</dbReference>
<comment type="caution">
    <text evidence="12">The sequence shown here is derived from an EMBL/GenBank/DDBJ whole genome shotgun (WGS) entry which is preliminary data.</text>
</comment>
<dbReference type="InterPro" id="IPR028357">
    <property type="entry name" value="UDPglc_DH_bac"/>
</dbReference>
<dbReference type="NCBIfam" id="TIGR03026">
    <property type="entry name" value="NDP-sugDHase"/>
    <property type="match status" value="1"/>
</dbReference>